<keyword evidence="2" id="KW-0539">Nucleus</keyword>
<comment type="caution">
    <text evidence="5">The sequence shown here is derived from an EMBL/GenBank/DDBJ whole genome shotgun (WGS) entry which is preliminary data.</text>
</comment>
<comment type="subcellular location">
    <subcellularLocation>
        <location evidence="1">Nucleus</location>
    </subcellularLocation>
</comment>
<dbReference type="OrthoDB" id="5577072at2759"/>
<gene>
    <name evidence="5" type="ORF">CEUSTIGMA_g12309.t1</name>
</gene>
<dbReference type="GO" id="GO:0003676">
    <property type="term" value="F:nucleic acid binding"/>
    <property type="evidence" value="ECO:0007669"/>
    <property type="project" value="InterPro"/>
</dbReference>
<name>A0A250XPA5_9CHLO</name>
<feature type="compositionally biased region" description="Basic and acidic residues" evidence="3">
    <location>
        <begin position="375"/>
        <end position="387"/>
    </location>
</feature>
<dbReference type="GO" id="GO:0005681">
    <property type="term" value="C:spliceosomal complex"/>
    <property type="evidence" value="ECO:0007669"/>
    <property type="project" value="TreeGrafter"/>
</dbReference>
<dbReference type="Pfam" id="PF25088">
    <property type="entry name" value="GPKOW_C"/>
    <property type="match status" value="1"/>
</dbReference>
<dbReference type="Proteomes" id="UP000232323">
    <property type="component" value="Unassembled WGS sequence"/>
</dbReference>
<dbReference type="PANTHER" id="PTHR15818">
    <property type="entry name" value="G PATCH AND KOW-CONTAINING"/>
    <property type="match status" value="1"/>
</dbReference>
<organism evidence="5 6">
    <name type="scientific">Chlamydomonas eustigma</name>
    <dbReference type="NCBI Taxonomy" id="1157962"/>
    <lineage>
        <taxon>Eukaryota</taxon>
        <taxon>Viridiplantae</taxon>
        <taxon>Chlorophyta</taxon>
        <taxon>core chlorophytes</taxon>
        <taxon>Chlorophyceae</taxon>
        <taxon>CS clade</taxon>
        <taxon>Chlamydomonadales</taxon>
        <taxon>Chlamydomonadaceae</taxon>
        <taxon>Chlamydomonas</taxon>
    </lineage>
</organism>
<evidence type="ECO:0000259" key="4">
    <source>
        <dbReference type="PROSITE" id="PS50174"/>
    </source>
</evidence>
<feature type="compositionally biased region" description="Basic and acidic residues" evidence="3">
    <location>
        <begin position="397"/>
        <end position="423"/>
    </location>
</feature>
<evidence type="ECO:0000313" key="6">
    <source>
        <dbReference type="Proteomes" id="UP000232323"/>
    </source>
</evidence>
<dbReference type="PANTHER" id="PTHR15818:SF2">
    <property type="entry name" value="G-PATCH DOMAIN AND KOW MOTIFS-CONTAINING PROTEIN"/>
    <property type="match status" value="1"/>
</dbReference>
<sequence length="547" mass="60117">MSDSANAASFGFIKSKKSSNQKLGITIAEDGPAVVELSALEKGGVFRTIDGKDADEVGKAGKRQYVIPKIENTYKAGSSKKFAPTFVPPASDAPIGGEGTDKFEQATVSTEPSGPQLYGLQHIQRKDHTGDANTRAGLGGSITERLTAAKREEQAYQDHVEELPDMAPVEAYEEMPVEEFGLAMLRGMGWKEGMGVGRNRKVAEAIEYLKRPERLGLGAQAVLEASKPKKPRKMGDAPESVRREELVLAPDADGRQRHVRKLDEKLVHRNEVVRGPRPNKKMVVVGGRHEGCQCCVVEMMTKEDGRSEKWVVKLKLSDEEVVVRACDLGELSDLVLEQRKKELFAAEEKNTKSYANDNNKASSRGEVNGKNHAPRGHEHSGRERDNVEGQVGQSNGNKEDRGRTEAHRASHDNSKVDPDVKSSKEKIWLHPRIKVRVVDKKLQGGRLYLKKGVVSDVHPGGLADVCMDEDRQVLQLTQSALETVLPKEEGALLLVVAGPLKGCRARLLRSNKDEGVAAIQLTSDFSIQRLLMDDVAMYVGQVEDEED</sequence>
<accession>A0A250XPA5</accession>
<dbReference type="InterPro" id="IPR026822">
    <property type="entry name" value="Spp2/MOS2_G-patch"/>
</dbReference>
<dbReference type="InterPro" id="IPR000467">
    <property type="entry name" value="G_patch_dom"/>
</dbReference>
<dbReference type="InterPro" id="IPR045166">
    <property type="entry name" value="Spp2-like"/>
</dbReference>
<dbReference type="Gene3D" id="2.30.30.140">
    <property type="match status" value="1"/>
</dbReference>
<dbReference type="SMART" id="SM00443">
    <property type="entry name" value="G_patch"/>
    <property type="match status" value="1"/>
</dbReference>
<reference evidence="5 6" key="1">
    <citation type="submission" date="2017-08" db="EMBL/GenBank/DDBJ databases">
        <title>Acidophilic green algal genome provides insights into adaptation to an acidic environment.</title>
        <authorList>
            <person name="Hirooka S."/>
            <person name="Hirose Y."/>
            <person name="Kanesaki Y."/>
            <person name="Higuchi S."/>
            <person name="Fujiwara T."/>
            <person name="Onuma R."/>
            <person name="Era A."/>
            <person name="Ohbayashi R."/>
            <person name="Uzuka A."/>
            <person name="Nozaki H."/>
            <person name="Yoshikawa H."/>
            <person name="Miyagishima S.Y."/>
        </authorList>
    </citation>
    <scope>NUCLEOTIDE SEQUENCE [LARGE SCALE GENOMIC DNA]</scope>
    <source>
        <strain evidence="5 6">NIES-2499</strain>
    </source>
</reference>
<feature type="domain" description="G-patch" evidence="4">
    <location>
        <begin position="177"/>
        <end position="222"/>
    </location>
</feature>
<evidence type="ECO:0000313" key="5">
    <source>
        <dbReference type="EMBL" id="GAX84888.1"/>
    </source>
</evidence>
<feature type="compositionally biased region" description="Polar residues" evidence="3">
    <location>
        <begin position="352"/>
        <end position="362"/>
    </location>
</feature>
<evidence type="ECO:0000256" key="3">
    <source>
        <dbReference type="SAM" id="MobiDB-lite"/>
    </source>
</evidence>
<dbReference type="AlphaFoldDB" id="A0A250XPA5"/>
<proteinExistence type="predicted"/>
<dbReference type="PROSITE" id="PS50174">
    <property type="entry name" value="G_PATCH"/>
    <property type="match status" value="1"/>
</dbReference>
<dbReference type="GO" id="GO:0000398">
    <property type="term" value="P:mRNA splicing, via spliceosome"/>
    <property type="evidence" value="ECO:0007669"/>
    <property type="project" value="InterPro"/>
</dbReference>
<dbReference type="EMBL" id="BEGY01000139">
    <property type="protein sequence ID" value="GAX84888.1"/>
    <property type="molecule type" value="Genomic_DNA"/>
</dbReference>
<dbReference type="Pfam" id="PF12656">
    <property type="entry name" value="G-patch_2"/>
    <property type="match status" value="1"/>
</dbReference>
<dbReference type="STRING" id="1157962.A0A250XPA5"/>
<evidence type="ECO:0000256" key="2">
    <source>
        <dbReference type="ARBA" id="ARBA00023242"/>
    </source>
</evidence>
<protein>
    <recommendedName>
        <fullName evidence="4">G-patch domain-containing protein</fullName>
    </recommendedName>
</protein>
<feature type="region of interest" description="Disordered" evidence="3">
    <location>
        <begin position="352"/>
        <end position="423"/>
    </location>
</feature>
<evidence type="ECO:0000256" key="1">
    <source>
        <dbReference type="ARBA" id="ARBA00004123"/>
    </source>
</evidence>
<keyword evidence="6" id="KW-1185">Reference proteome</keyword>